<comment type="caution">
    <text evidence="1">The sequence shown here is derived from an EMBL/GenBank/DDBJ whole genome shotgun (WGS) entry which is preliminary data.</text>
</comment>
<dbReference type="EMBL" id="PRLG01000020">
    <property type="protein sequence ID" value="PYY28244.1"/>
    <property type="molecule type" value="Genomic_DNA"/>
</dbReference>
<name>A0A2W0C8B4_9BACL</name>
<evidence type="ECO:0000313" key="1">
    <source>
        <dbReference type="EMBL" id="PYY28244.1"/>
    </source>
</evidence>
<evidence type="ECO:0000313" key="2">
    <source>
        <dbReference type="Proteomes" id="UP000247459"/>
    </source>
</evidence>
<organism evidence="1 2">
    <name type="scientific">Paenibacillus illinoisensis</name>
    <dbReference type="NCBI Taxonomy" id="59845"/>
    <lineage>
        <taxon>Bacteria</taxon>
        <taxon>Bacillati</taxon>
        <taxon>Bacillota</taxon>
        <taxon>Bacilli</taxon>
        <taxon>Bacillales</taxon>
        <taxon>Paenibacillaceae</taxon>
        <taxon>Paenibacillus</taxon>
    </lineage>
</organism>
<dbReference type="Proteomes" id="UP000247459">
    <property type="component" value="Unassembled WGS sequence"/>
</dbReference>
<sequence>MKEYVIHLTSSTYGDSSNEYGYWSGKCYVVQFNYFPLCDKDLILHTKRYKSRVRAEKMADKLLIKCSTVRSWTVVETDSEIK</sequence>
<dbReference type="AlphaFoldDB" id="A0A2W0C8B4"/>
<protein>
    <submittedName>
        <fullName evidence="1">Uncharacterized protein</fullName>
    </submittedName>
</protein>
<accession>A0A2W0C8B4</accession>
<proteinExistence type="predicted"/>
<reference evidence="1 2" key="1">
    <citation type="submission" date="2018-01" db="EMBL/GenBank/DDBJ databases">
        <title>Genome sequence of the PGP bacterium Paenibacillus illinoisensis E3.</title>
        <authorList>
            <person name="Rolli E."/>
            <person name="Marasco R."/>
            <person name="Bessem C."/>
            <person name="Michoud G."/>
            <person name="Gaiarsa S."/>
            <person name="Borin S."/>
            <person name="Daffonchio D."/>
        </authorList>
    </citation>
    <scope>NUCLEOTIDE SEQUENCE [LARGE SCALE GENOMIC DNA]</scope>
    <source>
        <strain evidence="1 2">E3</strain>
    </source>
</reference>
<gene>
    <name evidence="1" type="ORF">PIL02S_03390</name>
</gene>